<accession>A0A062UUC3</accession>
<evidence type="ECO:0008006" key="3">
    <source>
        <dbReference type="Google" id="ProtNLM"/>
    </source>
</evidence>
<proteinExistence type="predicted"/>
<reference evidence="1 2" key="1">
    <citation type="journal article" date="2013" name="Nature">
        <title>Anaerobic oxidation of methane coupled to nitrate reduction in a novel archaeal lineage.</title>
        <authorList>
            <person name="Haroon M.F."/>
            <person name="Hu S."/>
            <person name="Shi Y."/>
            <person name="Imelfort M."/>
            <person name="Keller J."/>
            <person name="Hugenholtz P."/>
            <person name="Yuan Z."/>
            <person name="Tyson G.W."/>
        </authorList>
    </citation>
    <scope>NUCLEOTIDE SEQUENCE [LARGE SCALE GENOMIC DNA]</scope>
    <source>
        <strain evidence="1 2">ANME-2d</strain>
    </source>
</reference>
<protein>
    <recommendedName>
        <fullName evidence="3">L-2-amino-thiazoline-4-carboxylic acid hydrolase</fullName>
    </recommendedName>
</protein>
<sequence length="157" mass="17210">MIEIGKPKIRSGERPAVRYAAYAADTWEKEGEEALEAISKAQYELGIKYAAAQIKAQGLKGKDASAAGAIYINLLQELSVVHSIIENTNNSFIVRTKGCPFFHEWKTAGVDPLKLCESFGNSFMQGLCEGVNPGLRYSITRSMSGGSPYCEKRIDLK</sequence>
<dbReference type="RefSeq" id="WP_048092379.1">
    <property type="nucleotide sequence ID" value="NZ_JMIY01000007.1"/>
</dbReference>
<dbReference type="AlphaFoldDB" id="A0A062UUC3"/>
<dbReference type="Pfam" id="PF14196">
    <property type="entry name" value="ATC_hydrolase"/>
    <property type="match status" value="1"/>
</dbReference>
<keyword evidence="2" id="KW-1185">Reference proteome</keyword>
<dbReference type="Proteomes" id="UP000027153">
    <property type="component" value="Unassembled WGS sequence"/>
</dbReference>
<dbReference type="InterPro" id="IPR026002">
    <property type="entry name" value="ATC_hydrolase-like"/>
</dbReference>
<organism evidence="1 2">
    <name type="scientific">Candidatus Methanoperedens nitratireducens</name>
    <dbReference type="NCBI Taxonomy" id="1392998"/>
    <lineage>
        <taxon>Archaea</taxon>
        <taxon>Methanobacteriati</taxon>
        <taxon>Methanobacteriota</taxon>
        <taxon>Stenosarchaea group</taxon>
        <taxon>Methanomicrobia</taxon>
        <taxon>Methanosarcinales</taxon>
        <taxon>ANME-2 cluster</taxon>
        <taxon>Candidatus Methanoperedentaceae</taxon>
        <taxon>Candidatus Methanoperedens</taxon>
    </lineage>
</organism>
<comment type="caution">
    <text evidence="1">The sequence shown here is derived from an EMBL/GenBank/DDBJ whole genome shotgun (WGS) entry which is preliminary data.</text>
</comment>
<evidence type="ECO:0000313" key="2">
    <source>
        <dbReference type="Proteomes" id="UP000027153"/>
    </source>
</evidence>
<evidence type="ECO:0000313" key="1">
    <source>
        <dbReference type="EMBL" id="KCZ70631.1"/>
    </source>
</evidence>
<gene>
    <name evidence="1" type="ORF">ANME2D_02652</name>
</gene>
<dbReference type="EMBL" id="JMIY01000007">
    <property type="protein sequence ID" value="KCZ70631.1"/>
    <property type="molecule type" value="Genomic_DNA"/>
</dbReference>
<name>A0A062UUC3_9EURY</name>